<dbReference type="OrthoDB" id="542366at2759"/>
<dbReference type="EMBL" id="JAEHOD010000003">
    <property type="protein sequence ID" value="KAG2453804.1"/>
    <property type="molecule type" value="Genomic_DNA"/>
</dbReference>
<name>A0A836BCH6_9CHLO</name>
<reference evidence="2" key="1">
    <citation type="journal article" date="2020" name="bioRxiv">
        <title>Comparative genomics of Chlamydomonas.</title>
        <authorList>
            <person name="Craig R.J."/>
            <person name="Hasan A.R."/>
            <person name="Ness R.W."/>
            <person name="Keightley P.D."/>
        </authorList>
    </citation>
    <scope>NUCLEOTIDE SEQUENCE</scope>
    <source>
        <strain evidence="2">CCAP 11/173</strain>
    </source>
</reference>
<protein>
    <submittedName>
        <fullName evidence="2">Uncharacterized protein</fullName>
    </submittedName>
</protein>
<organism evidence="2 3">
    <name type="scientific">Chlamydomonas schloesseri</name>
    <dbReference type="NCBI Taxonomy" id="2026947"/>
    <lineage>
        <taxon>Eukaryota</taxon>
        <taxon>Viridiplantae</taxon>
        <taxon>Chlorophyta</taxon>
        <taxon>core chlorophytes</taxon>
        <taxon>Chlorophyceae</taxon>
        <taxon>CS clade</taxon>
        <taxon>Chlamydomonadales</taxon>
        <taxon>Chlamydomonadaceae</taxon>
        <taxon>Chlamydomonas</taxon>
    </lineage>
</organism>
<dbReference type="Proteomes" id="UP000613740">
    <property type="component" value="Unassembled WGS sequence"/>
</dbReference>
<evidence type="ECO:0000256" key="1">
    <source>
        <dbReference type="SAM" id="Phobius"/>
    </source>
</evidence>
<proteinExistence type="predicted"/>
<keyword evidence="1" id="KW-1133">Transmembrane helix</keyword>
<keyword evidence="3" id="KW-1185">Reference proteome</keyword>
<evidence type="ECO:0000313" key="2">
    <source>
        <dbReference type="EMBL" id="KAG2453804.1"/>
    </source>
</evidence>
<keyword evidence="1" id="KW-0472">Membrane</keyword>
<sequence>MCMLAYAATTSNARGKLYCSGSLIDTAVTCATLPSASCAGDCVNGDSAAVGGFLSATSTDDGAVEDSATSLALALGASYTGDAGTDSCKAKWLTNTTLVKSLATANSINFTTTDGGLLRLVAPVFVSDFIGSCSAATKVAAAAKACAAATNPAACAAATTCYWAADPASNATETAGKCDLSVHAYITLGIIDKTNDAWGAAYAAAYTSCAALTTETACNASATVQLNTSLATSWLTLTPSETITASPAGSPGGGGASAAAMSLQVLLLSVLMSLLAFRF</sequence>
<feature type="transmembrane region" description="Helical" evidence="1">
    <location>
        <begin position="256"/>
        <end position="277"/>
    </location>
</feature>
<dbReference type="AlphaFoldDB" id="A0A836BCH6"/>
<evidence type="ECO:0000313" key="3">
    <source>
        <dbReference type="Proteomes" id="UP000613740"/>
    </source>
</evidence>
<gene>
    <name evidence="2" type="ORF">HYH02_002011</name>
</gene>
<accession>A0A836BCH6</accession>
<keyword evidence="1" id="KW-0812">Transmembrane</keyword>
<comment type="caution">
    <text evidence="2">The sequence shown here is derived from an EMBL/GenBank/DDBJ whole genome shotgun (WGS) entry which is preliminary data.</text>
</comment>